<accession>A0ABR3I6Q1</accession>
<feature type="region of interest" description="Disordered" evidence="1">
    <location>
        <begin position="533"/>
        <end position="574"/>
    </location>
</feature>
<sequence length="574" mass="65779">MTTLLLLSAQTLARAQEIKLDNLDDGPGLLPFKLGHTRLITHYHTFLQYIELDKIEHEISLLKGQLQDFENKLTNDTFILYELQINYLANKTDKILDHLSSLEPSRTKRGLLDGLGSIIKSITGNLDYQDAIKYNDALKMLKINQNKLAVELNNRISLNNEWMSEHTNIISQIVDNQSKINSTLQLILDKNPYQDAQLIKYGKFAQLLAILSENTDDLLDELTRIENILAFTRTTTTHHSMLSLNVLRIMLDRLRAIYSREQVITLELRDYYNIIKSGSYFIGKQIVIVFRFPIVSSSTFDLYRLSLAPNKFHQILIPPFPLIATNRKEYVYIEAECPKFEGQHLCEESQHQKLRIQPDCIMQIILHQTLSSSCNFSTVHLSRAAMEQLDDRSYVISFPEPTKVQLHCGTEDYNLLNGSFLATIPIHCSLRTTEFTIANTDDIVQGQPLKIMKITYPDDIKITPKTHLNLNTIDLRALHNHQDKIMVQPPLQLASSTEALYHTTIPFYIVLLGAAALAAIVLSRRYGLWKRNTGKREQDSNEIKPDGNHRDETSEDPIYSKPSLPAIFSHKLRK</sequence>
<keyword evidence="2" id="KW-1133">Transmembrane helix</keyword>
<keyword evidence="3" id="KW-0732">Signal</keyword>
<name>A0ABR3I6Q1_LOXSC</name>
<keyword evidence="2" id="KW-0472">Membrane</keyword>
<evidence type="ECO:0008006" key="6">
    <source>
        <dbReference type="Google" id="ProtNLM"/>
    </source>
</evidence>
<dbReference type="Pfam" id="PF12259">
    <property type="entry name" value="Baculo_F"/>
    <property type="match status" value="1"/>
</dbReference>
<protein>
    <recommendedName>
        <fullName evidence="6">Envelope protein</fullName>
    </recommendedName>
</protein>
<gene>
    <name evidence="4" type="ORF">ABMA27_015193</name>
</gene>
<feature type="compositionally biased region" description="Basic and acidic residues" evidence="1">
    <location>
        <begin position="534"/>
        <end position="552"/>
    </location>
</feature>
<feature type="chain" id="PRO_5047011527" description="Envelope protein" evidence="3">
    <location>
        <begin position="16"/>
        <end position="574"/>
    </location>
</feature>
<comment type="caution">
    <text evidence="4">The sequence shown here is derived from an EMBL/GenBank/DDBJ whole genome shotgun (WGS) entry which is preliminary data.</text>
</comment>
<organism evidence="4 5">
    <name type="scientific">Loxostege sticticalis</name>
    <name type="common">Beet webworm moth</name>
    <dbReference type="NCBI Taxonomy" id="481309"/>
    <lineage>
        <taxon>Eukaryota</taxon>
        <taxon>Metazoa</taxon>
        <taxon>Ecdysozoa</taxon>
        <taxon>Arthropoda</taxon>
        <taxon>Hexapoda</taxon>
        <taxon>Insecta</taxon>
        <taxon>Pterygota</taxon>
        <taxon>Neoptera</taxon>
        <taxon>Endopterygota</taxon>
        <taxon>Lepidoptera</taxon>
        <taxon>Glossata</taxon>
        <taxon>Ditrysia</taxon>
        <taxon>Pyraloidea</taxon>
        <taxon>Crambidae</taxon>
        <taxon>Pyraustinae</taxon>
        <taxon>Loxostege</taxon>
    </lineage>
</organism>
<dbReference type="EMBL" id="JBEUOH010000007">
    <property type="protein sequence ID" value="KAL0891959.1"/>
    <property type="molecule type" value="Genomic_DNA"/>
</dbReference>
<reference evidence="4 5" key="1">
    <citation type="submission" date="2024-06" db="EMBL/GenBank/DDBJ databases">
        <title>A chromosome-level genome assembly of beet webworm, Loxostege sticticalis.</title>
        <authorList>
            <person name="Zhang Y."/>
        </authorList>
    </citation>
    <scope>NUCLEOTIDE SEQUENCE [LARGE SCALE GENOMIC DNA]</scope>
    <source>
        <strain evidence="4">AQ026</strain>
        <tissue evidence="4">Whole body</tissue>
    </source>
</reference>
<evidence type="ECO:0000313" key="5">
    <source>
        <dbReference type="Proteomes" id="UP001549920"/>
    </source>
</evidence>
<dbReference type="Proteomes" id="UP001549920">
    <property type="component" value="Unassembled WGS sequence"/>
</dbReference>
<feature type="transmembrane region" description="Helical" evidence="2">
    <location>
        <begin position="499"/>
        <end position="522"/>
    </location>
</feature>
<dbReference type="InterPro" id="IPR022048">
    <property type="entry name" value="Envelope_fusion-like"/>
</dbReference>
<evidence type="ECO:0000256" key="3">
    <source>
        <dbReference type="SAM" id="SignalP"/>
    </source>
</evidence>
<keyword evidence="2" id="KW-0812">Transmembrane</keyword>
<proteinExistence type="predicted"/>
<evidence type="ECO:0000313" key="4">
    <source>
        <dbReference type="EMBL" id="KAL0891959.1"/>
    </source>
</evidence>
<evidence type="ECO:0000256" key="1">
    <source>
        <dbReference type="SAM" id="MobiDB-lite"/>
    </source>
</evidence>
<feature type="signal peptide" evidence="3">
    <location>
        <begin position="1"/>
        <end position="15"/>
    </location>
</feature>
<keyword evidence="5" id="KW-1185">Reference proteome</keyword>
<evidence type="ECO:0000256" key="2">
    <source>
        <dbReference type="SAM" id="Phobius"/>
    </source>
</evidence>